<dbReference type="CDD" id="cd03811">
    <property type="entry name" value="GT4_GT28_WabH-like"/>
    <property type="match status" value="1"/>
</dbReference>
<sequence length="369" mass="42570">MRILEIIHSLNLGGAERLLVDLSNRLALERDTEVFVMVLKNREELNENFLVEELSERIHFIPMGFGDGPKLRYLVRVYEKIREIRPDMVHIHCQIHYLLWALFFYRKCHYIYTLHSKPEAYLFGYRKPIARYLARRERLTLVSISESNRSALRRFLQLNNDMLIYNGRSVPGKSAEYDEVAAFINNIRHTQKDIVLLSVARCAAPKNLQLLIRSVNQLVEEGLRLQLVIAGGNYFNTPLGDELRKMAGDNVHFVGPKKNVGDYFLCCDAFCLSSLYEGMPITLLEAFACGCIPVSTPVSGAVDLIEDSKNGFLATGFSIEAYTDVLRRFVQKRQCIEKKAMIDFYEKNFSMEKCAKAYREVFNRLQKAE</sequence>
<protein>
    <submittedName>
        <fullName evidence="3">Glycosyltransferase</fullName>
    </submittedName>
</protein>
<evidence type="ECO:0000313" key="3">
    <source>
        <dbReference type="EMBL" id="MCD2425443.1"/>
    </source>
</evidence>
<accession>A0ABS8PWJ7</accession>
<gene>
    <name evidence="3" type="ORF">LQ567_21850</name>
</gene>
<dbReference type="Proteomes" id="UP001199816">
    <property type="component" value="Unassembled WGS sequence"/>
</dbReference>
<dbReference type="Pfam" id="PF13439">
    <property type="entry name" value="Glyco_transf_4"/>
    <property type="match status" value="1"/>
</dbReference>
<keyword evidence="4" id="KW-1185">Reference proteome</keyword>
<reference evidence="3 4" key="1">
    <citation type="submission" date="2021-11" db="EMBL/GenBank/DDBJ databases">
        <title>Genomic of Niabella pedocola.</title>
        <authorList>
            <person name="Wu T."/>
        </authorList>
    </citation>
    <scope>NUCLEOTIDE SEQUENCE [LARGE SCALE GENOMIC DNA]</scope>
    <source>
        <strain evidence="3 4">JCM 31011</strain>
    </source>
</reference>
<dbReference type="PANTHER" id="PTHR12526">
    <property type="entry name" value="GLYCOSYLTRANSFERASE"/>
    <property type="match status" value="1"/>
</dbReference>
<comment type="caution">
    <text evidence="3">The sequence shown here is derived from an EMBL/GenBank/DDBJ whole genome shotgun (WGS) entry which is preliminary data.</text>
</comment>
<dbReference type="Gene3D" id="3.40.50.2000">
    <property type="entry name" value="Glycogen Phosphorylase B"/>
    <property type="match status" value="2"/>
</dbReference>
<dbReference type="InterPro" id="IPR001296">
    <property type="entry name" value="Glyco_trans_1"/>
</dbReference>
<evidence type="ECO:0000259" key="2">
    <source>
        <dbReference type="Pfam" id="PF13439"/>
    </source>
</evidence>
<dbReference type="SUPFAM" id="SSF53756">
    <property type="entry name" value="UDP-Glycosyltransferase/glycogen phosphorylase"/>
    <property type="match status" value="1"/>
</dbReference>
<evidence type="ECO:0000313" key="4">
    <source>
        <dbReference type="Proteomes" id="UP001199816"/>
    </source>
</evidence>
<feature type="domain" description="Glycosyl transferase family 1" evidence="1">
    <location>
        <begin position="186"/>
        <end position="337"/>
    </location>
</feature>
<name>A0ABS8PWJ7_9BACT</name>
<dbReference type="Pfam" id="PF00534">
    <property type="entry name" value="Glycos_transf_1"/>
    <property type="match status" value="1"/>
</dbReference>
<feature type="domain" description="Glycosyltransferase subfamily 4-like N-terminal" evidence="2">
    <location>
        <begin position="13"/>
        <end position="167"/>
    </location>
</feature>
<organism evidence="3 4">
    <name type="scientific">Niabella pedocola</name>
    <dbReference type="NCBI Taxonomy" id="1752077"/>
    <lineage>
        <taxon>Bacteria</taxon>
        <taxon>Pseudomonadati</taxon>
        <taxon>Bacteroidota</taxon>
        <taxon>Chitinophagia</taxon>
        <taxon>Chitinophagales</taxon>
        <taxon>Chitinophagaceae</taxon>
        <taxon>Niabella</taxon>
    </lineage>
</organism>
<proteinExistence type="predicted"/>
<dbReference type="RefSeq" id="WP_231007934.1">
    <property type="nucleotide sequence ID" value="NZ_JAJNEC010000007.1"/>
</dbReference>
<evidence type="ECO:0000259" key="1">
    <source>
        <dbReference type="Pfam" id="PF00534"/>
    </source>
</evidence>
<dbReference type="EMBL" id="JAJNEC010000007">
    <property type="protein sequence ID" value="MCD2425443.1"/>
    <property type="molecule type" value="Genomic_DNA"/>
</dbReference>
<dbReference type="InterPro" id="IPR028098">
    <property type="entry name" value="Glyco_trans_4-like_N"/>
</dbReference>